<dbReference type="EMBL" id="UINC01126040">
    <property type="protein sequence ID" value="SVD04273.1"/>
    <property type="molecule type" value="Genomic_DNA"/>
</dbReference>
<organism evidence="6">
    <name type="scientific">marine metagenome</name>
    <dbReference type="NCBI Taxonomy" id="408172"/>
    <lineage>
        <taxon>unclassified sequences</taxon>
        <taxon>metagenomes</taxon>
        <taxon>ecological metagenomes</taxon>
    </lineage>
</organism>
<keyword evidence="2" id="KW-0479">Metal-binding</keyword>
<evidence type="ECO:0000256" key="4">
    <source>
        <dbReference type="ARBA" id="ARBA00023014"/>
    </source>
</evidence>
<keyword evidence="4" id="KW-0411">Iron-sulfur</keyword>
<name>A0A382S341_9ZZZZ</name>
<reference evidence="6" key="1">
    <citation type="submission" date="2018-05" db="EMBL/GenBank/DDBJ databases">
        <authorList>
            <person name="Lanie J.A."/>
            <person name="Ng W.-L."/>
            <person name="Kazmierczak K.M."/>
            <person name="Andrzejewski T.M."/>
            <person name="Davidsen T.M."/>
            <person name="Wayne K.J."/>
            <person name="Tettelin H."/>
            <person name="Glass J.I."/>
            <person name="Rusch D."/>
            <person name="Podicherti R."/>
            <person name="Tsui H.-C.T."/>
            <person name="Winkler M.E."/>
        </authorList>
    </citation>
    <scope>NUCLEOTIDE SEQUENCE</scope>
</reference>
<dbReference type="InterPro" id="IPR058240">
    <property type="entry name" value="rSAM_sf"/>
</dbReference>
<evidence type="ECO:0000259" key="5">
    <source>
        <dbReference type="Pfam" id="PF04055"/>
    </source>
</evidence>
<dbReference type="GO" id="GO:0051536">
    <property type="term" value="F:iron-sulfur cluster binding"/>
    <property type="evidence" value="ECO:0007669"/>
    <property type="project" value="UniProtKB-KW"/>
</dbReference>
<dbReference type="NCBIfam" id="NF033640">
    <property type="entry name" value="N_Twi_rSAM"/>
    <property type="match status" value="1"/>
</dbReference>
<proteinExistence type="predicted"/>
<feature type="non-terminal residue" evidence="6">
    <location>
        <position position="1"/>
    </location>
</feature>
<dbReference type="GO" id="GO:0046872">
    <property type="term" value="F:metal ion binding"/>
    <property type="evidence" value="ECO:0007669"/>
    <property type="project" value="UniProtKB-KW"/>
</dbReference>
<protein>
    <recommendedName>
        <fullName evidence="5">Radical SAM core domain-containing protein</fullName>
    </recommendedName>
</protein>
<feature type="domain" description="Radical SAM core" evidence="5">
    <location>
        <begin position="57"/>
        <end position="226"/>
    </location>
</feature>
<dbReference type="InterPro" id="IPR013785">
    <property type="entry name" value="Aldolase_TIM"/>
</dbReference>
<feature type="non-terminal residue" evidence="6">
    <location>
        <position position="315"/>
    </location>
</feature>
<gene>
    <name evidence="6" type="ORF">METZ01_LOCUS357127</name>
</gene>
<dbReference type="GO" id="GO:0003824">
    <property type="term" value="F:catalytic activity"/>
    <property type="evidence" value="ECO:0007669"/>
    <property type="project" value="InterPro"/>
</dbReference>
<dbReference type="Gene3D" id="3.20.20.70">
    <property type="entry name" value="Aldolase class I"/>
    <property type="match status" value="1"/>
</dbReference>
<dbReference type="SUPFAM" id="SSF102114">
    <property type="entry name" value="Radical SAM enzymes"/>
    <property type="match status" value="1"/>
</dbReference>
<sequence>NMAKGEWDNGCLRCKREEDAGNTSMRTSSLLPYDKFNRSVKPNSPEREGTLTYLEITTGRYCNLKCRMCDPALSTSWDEDLERSNSLVKWFYGSVGAWKKDKALPKTIDTMLNLSKDDCKHLNEVKVTGGEPFLSEYLAEFLQRLVDWGLAENITLDIFTNATFIPKQKYIKDFNKFNNVFLNMSLDGIGKRGEFIRNKSNWNTVEEVVTWYCKQHIENKNIYLGVSHTQSLYNVLYYREFIDWCTAHIDNKILNDKESFFLNTAQLSEPKHLSIYSLNDKQKNKLIDLINKDFNSFNFTSSKWCKQVQHSLTQL</sequence>
<dbReference type="CDD" id="cd01335">
    <property type="entry name" value="Radical_SAM"/>
    <property type="match status" value="1"/>
</dbReference>
<evidence type="ECO:0000256" key="2">
    <source>
        <dbReference type="ARBA" id="ARBA00022723"/>
    </source>
</evidence>
<keyword evidence="1" id="KW-0949">S-adenosyl-L-methionine</keyword>
<dbReference type="SFLD" id="SFLDS00029">
    <property type="entry name" value="Radical_SAM"/>
    <property type="match status" value="1"/>
</dbReference>
<dbReference type="Pfam" id="PF04055">
    <property type="entry name" value="Radical_SAM"/>
    <property type="match status" value="1"/>
</dbReference>
<dbReference type="AlphaFoldDB" id="A0A382S341"/>
<evidence type="ECO:0000256" key="3">
    <source>
        <dbReference type="ARBA" id="ARBA00023004"/>
    </source>
</evidence>
<dbReference type="InterPro" id="IPR007197">
    <property type="entry name" value="rSAM"/>
</dbReference>
<accession>A0A382S341</accession>
<evidence type="ECO:0000313" key="6">
    <source>
        <dbReference type="EMBL" id="SVD04273.1"/>
    </source>
</evidence>
<keyword evidence="3" id="KW-0408">Iron</keyword>
<evidence type="ECO:0000256" key="1">
    <source>
        <dbReference type="ARBA" id="ARBA00022691"/>
    </source>
</evidence>